<dbReference type="AlphaFoldDB" id="A0A4R7EYF1"/>
<proteinExistence type="predicted"/>
<evidence type="ECO:0000313" key="1">
    <source>
        <dbReference type="EMBL" id="TDS61506.1"/>
    </source>
</evidence>
<organism evidence="1 2">
    <name type="scientific">Myroides indicus</name>
    <dbReference type="NCBI Taxonomy" id="1323422"/>
    <lineage>
        <taxon>Bacteria</taxon>
        <taxon>Pseudomonadati</taxon>
        <taxon>Bacteroidota</taxon>
        <taxon>Flavobacteriia</taxon>
        <taxon>Flavobacteriales</taxon>
        <taxon>Flavobacteriaceae</taxon>
        <taxon>Myroides</taxon>
    </lineage>
</organism>
<comment type="caution">
    <text evidence="1">The sequence shown here is derived from an EMBL/GenBank/DDBJ whole genome shotgun (WGS) entry which is preliminary data.</text>
</comment>
<accession>A0A4R7EYF1</accession>
<dbReference type="OrthoDB" id="679501at2"/>
<evidence type="ECO:0000313" key="2">
    <source>
        <dbReference type="Proteomes" id="UP000295215"/>
    </source>
</evidence>
<gene>
    <name evidence="1" type="ORF">C8P70_10847</name>
</gene>
<name>A0A4R7EYF1_9FLAO</name>
<dbReference type="Pfam" id="PF25593">
    <property type="entry name" value="GldD_lipo"/>
    <property type="match status" value="1"/>
</dbReference>
<dbReference type="InterPro" id="IPR019850">
    <property type="entry name" value="GldD-like"/>
</dbReference>
<dbReference type="Proteomes" id="UP000295215">
    <property type="component" value="Unassembled WGS sequence"/>
</dbReference>
<dbReference type="EMBL" id="SOAG01000008">
    <property type="protein sequence ID" value="TDS61506.1"/>
    <property type="molecule type" value="Genomic_DNA"/>
</dbReference>
<protein>
    <submittedName>
        <fullName evidence="1">Protein involved in gliding motility GldD</fullName>
    </submittedName>
</protein>
<dbReference type="NCBIfam" id="TIGR03512">
    <property type="entry name" value="GldD_lipo"/>
    <property type="match status" value="1"/>
</dbReference>
<dbReference type="RefSeq" id="WP_133712178.1">
    <property type="nucleotide sequence ID" value="NZ_SOAG01000008.1"/>
</dbReference>
<dbReference type="PROSITE" id="PS51257">
    <property type="entry name" value="PROKAR_LIPOPROTEIN"/>
    <property type="match status" value="1"/>
</dbReference>
<reference evidence="1 2" key="1">
    <citation type="submission" date="2019-03" db="EMBL/GenBank/DDBJ databases">
        <title>Genomic Encyclopedia of Archaeal and Bacterial Type Strains, Phase II (KMG-II): from individual species to whole genera.</title>
        <authorList>
            <person name="Goeker M."/>
        </authorList>
    </citation>
    <scope>NUCLEOTIDE SEQUENCE [LARGE SCALE GENOMIC DNA]</scope>
    <source>
        <strain evidence="1 2">DSM 28213</strain>
    </source>
</reference>
<keyword evidence="2" id="KW-1185">Reference proteome</keyword>
<sequence length="191" mass="22557">MYLNTVKLPFIGLFILVFFSACKEESTPKPDAFLTLEYPKQEYIDYHNPKTEFSFEVNQWATVKEMKSNSFEVHYPSMKATLFFNYKPVENNLDILFKDAQKLTYEHFIKADEIIEYPFINDGNKVYGMLYNIQGDAATNIQFYATDSVKNFLVGSLYFYAKPNFDSILPAKEYIEKDMRRVLETLKWKEK</sequence>